<feature type="domain" description="FAD-binding PCMH-type" evidence="6">
    <location>
        <begin position="65"/>
        <end position="250"/>
    </location>
</feature>
<keyword evidence="2" id="KW-0285">Flavoprotein</keyword>
<keyword evidence="3" id="KW-0274">FAD</keyword>
<dbReference type="GO" id="GO:0071949">
    <property type="term" value="F:FAD binding"/>
    <property type="evidence" value="ECO:0007669"/>
    <property type="project" value="InterPro"/>
</dbReference>
<dbReference type="InterPro" id="IPR036318">
    <property type="entry name" value="FAD-bd_PCMH-like_sf"/>
</dbReference>
<dbReference type="InterPro" id="IPR016169">
    <property type="entry name" value="FAD-bd_PCMH_sub2"/>
</dbReference>
<feature type="signal peptide" evidence="5">
    <location>
        <begin position="1"/>
        <end position="24"/>
    </location>
</feature>
<dbReference type="Proteomes" id="UP000294847">
    <property type="component" value="Chromosome 6"/>
</dbReference>
<dbReference type="Pfam" id="PF01565">
    <property type="entry name" value="FAD_binding_4"/>
    <property type="match status" value="1"/>
</dbReference>
<organism evidence="7 8">
    <name type="scientific">Pyricularia oryzae</name>
    <name type="common">Rice blast fungus</name>
    <name type="synonym">Magnaporthe oryzae</name>
    <dbReference type="NCBI Taxonomy" id="318829"/>
    <lineage>
        <taxon>Eukaryota</taxon>
        <taxon>Fungi</taxon>
        <taxon>Dikarya</taxon>
        <taxon>Ascomycota</taxon>
        <taxon>Pezizomycotina</taxon>
        <taxon>Sordariomycetes</taxon>
        <taxon>Sordariomycetidae</taxon>
        <taxon>Magnaporthales</taxon>
        <taxon>Pyriculariaceae</taxon>
        <taxon>Pyricularia</taxon>
    </lineage>
</organism>
<dbReference type="PANTHER" id="PTHR42973">
    <property type="entry name" value="BINDING OXIDOREDUCTASE, PUTATIVE (AFU_ORTHOLOGUE AFUA_1G17690)-RELATED"/>
    <property type="match status" value="1"/>
</dbReference>
<evidence type="ECO:0000256" key="1">
    <source>
        <dbReference type="ARBA" id="ARBA00005466"/>
    </source>
</evidence>
<dbReference type="InterPro" id="IPR006094">
    <property type="entry name" value="Oxid_FAD_bind_N"/>
</dbReference>
<evidence type="ECO:0000256" key="2">
    <source>
        <dbReference type="ARBA" id="ARBA00022630"/>
    </source>
</evidence>
<dbReference type="Gene3D" id="3.30.465.10">
    <property type="match status" value="1"/>
</dbReference>
<dbReference type="SUPFAM" id="SSF56176">
    <property type="entry name" value="FAD-binding/transporter-associated domain-like"/>
    <property type="match status" value="1"/>
</dbReference>
<reference evidence="7 8" key="1">
    <citation type="journal article" date="2019" name="Mol. Biol. Evol.">
        <title>Blast fungal genomes show frequent chromosomal changes, gene gains and losses, and effector gene turnover.</title>
        <authorList>
            <person name="Gomez Luciano L.B."/>
            <person name="Jason Tsai I."/>
            <person name="Chuma I."/>
            <person name="Tosa Y."/>
            <person name="Chen Y.H."/>
            <person name="Li J.Y."/>
            <person name="Li M.Y."/>
            <person name="Jade Lu M.Y."/>
            <person name="Nakayashiki H."/>
            <person name="Li W.H."/>
        </authorList>
    </citation>
    <scope>NUCLEOTIDE SEQUENCE [LARGE SCALE GENOMIC DNA]</scope>
    <source>
        <strain evidence="7">MZ5-1-6</strain>
    </source>
</reference>
<evidence type="ECO:0000313" key="7">
    <source>
        <dbReference type="EMBL" id="QBZ64212.1"/>
    </source>
</evidence>
<dbReference type="InterPro" id="IPR016166">
    <property type="entry name" value="FAD-bd_PCMH"/>
</dbReference>
<dbReference type="InterPro" id="IPR050416">
    <property type="entry name" value="FAD-linked_Oxidoreductase"/>
</dbReference>
<feature type="chain" id="PRO_5020871599" description="FAD-binding PCMH-type domain-containing protein" evidence="5">
    <location>
        <begin position="25"/>
        <end position="520"/>
    </location>
</feature>
<dbReference type="AlphaFoldDB" id="A0A4P7NPW3"/>
<dbReference type="PANTHER" id="PTHR42973:SF53">
    <property type="entry name" value="FAD-BINDING PCMH-TYPE DOMAIN-CONTAINING PROTEIN-RELATED"/>
    <property type="match status" value="1"/>
</dbReference>
<evidence type="ECO:0000313" key="8">
    <source>
        <dbReference type="Proteomes" id="UP000294847"/>
    </source>
</evidence>
<keyword evidence="4" id="KW-0560">Oxidoreductase</keyword>
<accession>A0A4P7NPW3</accession>
<gene>
    <name evidence="7" type="ORF">PoMZ_05906</name>
</gene>
<name>A0A4P7NPW3_PYROR</name>
<dbReference type="EMBL" id="CP034209">
    <property type="protein sequence ID" value="QBZ64212.1"/>
    <property type="molecule type" value="Genomic_DNA"/>
</dbReference>
<protein>
    <recommendedName>
        <fullName evidence="6">FAD-binding PCMH-type domain-containing protein</fullName>
    </recommendedName>
</protein>
<evidence type="ECO:0000256" key="4">
    <source>
        <dbReference type="ARBA" id="ARBA00023002"/>
    </source>
</evidence>
<dbReference type="GO" id="GO:0016491">
    <property type="term" value="F:oxidoreductase activity"/>
    <property type="evidence" value="ECO:0007669"/>
    <property type="project" value="UniProtKB-KW"/>
</dbReference>
<proteinExistence type="inferred from homology"/>
<evidence type="ECO:0000259" key="6">
    <source>
        <dbReference type="PROSITE" id="PS51387"/>
    </source>
</evidence>
<keyword evidence="5" id="KW-0732">Signal</keyword>
<dbReference type="PROSITE" id="PS51387">
    <property type="entry name" value="FAD_PCMH"/>
    <property type="match status" value="1"/>
</dbReference>
<evidence type="ECO:0000256" key="3">
    <source>
        <dbReference type="ARBA" id="ARBA00022827"/>
    </source>
</evidence>
<sequence>MKPQTFFSPAGLVTLLSMATSIDAQTSGETCCDLLGQAGLSQRLFTISTETYVNTEATYWSLDNANRKPKCIFMPQTADEVATAIKALNGPAVSNVHSKKTCNKGCKFAVRGAGHMANPGANNINDGVTIDFSAMTTTTYHADRSIASIQPGTRWGSVYTELAKYETMVLGGRASTVGVSGLILGGGNSFYSSQRGFACDGVANFEVVLADGSIVNANATNEHANLYRALKGGSSNFGIVTRYDLNTFTAPATLWGGTIGFAASAGAQLISTLQKFVSVLGDEGHQSDSAIVFWTYTQGGGLPEPIIISALHNVEGKVDAPGLADFVSIPGNVSFAMRTDSLVGFTDELEVPRGSYNSWRTLTFKNSGEVMTHAVDTYNAMVKEFEAEAPTLGFTAQCMFQGLSVNQFKQAAVNGGNVLGLDDRTDNLIMFLGMLAYKDPSLESLVNAKMTAWVDDIKKFAASKGADDEYLFLNYAHISQSPFRSYGQKNLAFMKEVADKYDPRGVFQTNMPGGFKISKA</sequence>
<comment type="similarity">
    <text evidence="1">Belongs to the oxygen-dependent FAD-linked oxidoreductase family.</text>
</comment>
<evidence type="ECO:0000256" key="5">
    <source>
        <dbReference type="SAM" id="SignalP"/>
    </source>
</evidence>